<dbReference type="GeneID" id="108628309"/>
<dbReference type="Pfam" id="PF09011">
    <property type="entry name" value="HMG_box_2"/>
    <property type="match status" value="1"/>
</dbReference>
<dbReference type="Proteomes" id="UP000694925">
    <property type="component" value="Unplaced"/>
</dbReference>
<dbReference type="InterPro" id="IPR039259">
    <property type="entry name" value="Protein_maelstrom"/>
</dbReference>
<feature type="domain" description="HMG box" evidence="12">
    <location>
        <begin position="4"/>
        <end position="72"/>
    </location>
</feature>
<dbReference type="Gene3D" id="1.10.30.10">
    <property type="entry name" value="High mobility group box domain"/>
    <property type="match status" value="1"/>
</dbReference>
<accession>A0AAJ7NAF4</accession>
<dbReference type="InterPro" id="IPR009071">
    <property type="entry name" value="HMG_box_dom"/>
</dbReference>
<evidence type="ECO:0000259" key="12">
    <source>
        <dbReference type="PROSITE" id="PS50118"/>
    </source>
</evidence>
<dbReference type="RefSeq" id="XP_017885625.1">
    <property type="nucleotide sequence ID" value="XM_018030136.2"/>
</dbReference>
<dbReference type="InterPro" id="IPR024970">
    <property type="entry name" value="Maelstrom"/>
</dbReference>
<evidence type="ECO:0000313" key="14">
    <source>
        <dbReference type="RefSeq" id="XP_017885625.1"/>
    </source>
</evidence>
<name>A0AAJ7NAF4_9HYME</name>
<organism evidence="13 14">
    <name type="scientific">Ceratina calcarata</name>
    <dbReference type="NCBI Taxonomy" id="156304"/>
    <lineage>
        <taxon>Eukaryota</taxon>
        <taxon>Metazoa</taxon>
        <taxon>Ecdysozoa</taxon>
        <taxon>Arthropoda</taxon>
        <taxon>Hexapoda</taxon>
        <taxon>Insecta</taxon>
        <taxon>Pterygota</taxon>
        <taxon>Neoptera</taxon>
        <taxon>Endopterygota</taxon>
        <taxon>Hymenoptera</taxon>
        <taxon>Apocrita</taxon>
        <taxon>Aculeata</taxon>
        <taxon>Apoidea</taxon>
        <taxon>Anthophila</taxon>
        <taxon>Apidae</taxon>
        <taxon>Ceratina</taxon>
        <taxon>Zadontomerus</taxon>
    </lineage>
</organism>
<comment type="similarity">
    <text evidence="3">Belongs to the maelstrom family.</text>
</comment>
<keyword evidence="9 11" id="KW-0539">Nucleus</keyword>
<evidence type="ECO:0000313" key="13">
    <source>
        <dbReference type="Proteomes" id="UP000694925"/>
    </source>
</evidence>
<dbReference type="GO" id="GO:0043186">
    <property type="term" value="C:P granule"/>
    <property type="evidence" value="ECO:0007669"/>
    <property type="project" value="TreeGrafter"/>
</dbReference>
<dbReference type="GO" id="GO:0007283">
    <property type="term" value="P:spermatogenesis"/>
    <property type="evidence" value="ECO:0007669"/>
    <property type="project" value="TreeGrafter"/>
</dbReference>
<dbReference type="Pfam" id="PF13017">
    <property type="entry name" value="Maelstrom"/>
    <property type="match status" value="1"/>
</dbReference>
<dbReference type="GO" id="GO:0043565">
    <property type="term" value="F:sequence-specific DNA binding"/>
    <property type="evidence" value="ECO:0007669"/>
    <property type="project" value="TreeGrafter"/>
</dbReference>
<dbReference type="GO" id="GO:0030154">
    <property type="term" value="P:cell differentiation"/>
    <property type="evidence" value="ECO:0007669"/>
    <property type="project" value="UniProtKB-KW"/>
</dbReference>
<dbReference type="GO" id="GO:0005634">
    <property type="term" value="C:nucleus"/>
    <property type="evidence" value="ECO:0007669"/>
    <property type="project" value="UniProtKB-SubCell"/>
</dbReference>
<evidence type="ECO:0000256" key="11">
    <source>
        <dbReference type="PROSITE-ProRule" id="PRU00267"/>
    </source>
</evidence>
<dbReference type="InterPro" id="IPR036910">
    <property type="entry name" value="HMG_box_dom_sf"/>
</dbReference>
<feature type="DNA-binding region" description="HMG box" evidence="11">
    <location>
        <begin position="4"/>
        <end position="72"/>
    </location>
</feature>
<sequence length="358" mass="41778">MSTKSKAKNAYYFFMRDWRAEQNTPHRSFEEIAADPRCNEEWKNLPSIRRDQYEALAKENKILCQRSLSKNSASRKNLREIEEQEKREEEFRHNMLQYVSSVVSMGLKHDNLETLKFLFIHVNWFYIKSIGMNKYEYGPAEFAVAEFSLKNGIQNVYHEILNITIPLGWMREAIETSKETHQIPVNFSEGESDFCLMYTKLVKLLESYKTENKFPPLFTVESTTNAVNSLLLMMTEAANRSIDEFQVYSLETLFAELRNVIVRKTEGQSIPLVIAEIEFGKDIFNFTPGAGCYFHKLLDNGSQYCSKSVVTRWGYTICDYCCIHMNIDMVEGVHYPNSRVDHQQWNDNGIDEVSARME</sequence>
<gene>
    <name evidence="14" type="primary">LOC108628309</name>
</gene>
<evidence type="ECO:0000256" key="7">
    <source>
        <dbReference type="ARBA" id="ARBA00023125"/>
    </source>
</evidence>
<keyword evidence="4" id="KW-0217">Developmental protein</keyword>
<dbReference type="GO" id="GO:0045892">
    <property type="term" value="P:negative regulation of DNA-templated transcription"/>
    <property type="evidence" value="ECO:0007669"/>
    <property type="project" value="TreeGrafter"/>
</dbReference>
<evidence type="ECO:0000256" key="1">
    <source>
        <dbReference type="ARBA" id="ARBA00004123"/>
    </source>
</evidence>
<dbReference type="KEGG" id="ccal:108628309"/>
<reference evidence="14" key="1">
    <citation type="submission" date="2025-08" db="UniProtKB">
        <authorList>
            <consortium name="RefSeq"/>
        </authorList>
    </citation>
    <scope>IDENTIFICATION</scope>
    <source>
        <tissue evidence="14">Whole body</tissue>
    </source>
</reference>
<dbReference type="GO" id="GO:0060964">
    <property type="term" value="P:regulation of miRNA-mediated gene silencing"/>
    <property type="evidence" value="ECO:0007669"/>
    <property type="project" value="InterPro"/>
</dbReference>
<evidence type="ECO:0000256" key="2">
    <source>
        <dbReference type="ARBA" id="ARBA00004496"/>
    </source>
</evidence>
<dbReference type="GO" id="GO:0007140">
    <property type="term" value="P:male meiotic nuclear division"/>
    <property type="evidence" value="ECO:0007669"/>
    <property type="project" value="TreeGrafter"/>
</dbReference>
<keyword evidence="6" id="KW-0221">Differentiation</keyword>
<evidence type="ECO:0000256" key="9">
    <source>
        <dbReference type="ARBA" id="ARBA00023242"/>
    </source>
</evidence>
<evidence type="ECO:0000256" key="5">
    <source>
        <dbReference type="ARBA" id="ARBA00022490"/>
    </source>
</evidence>
<keyword evidence="7 11" id="KW-0238">DNA-binding</keyword>
<dbReference type="SUPFAM" id="SSF47095">
    <property type="entry name" value="HMG-box"/>
    <property type="match status" value="1"/>
</dbReference>
<evidence type="ECO:0000256" key="3">
    <source>
        <dbReference type="ARBA" id="ARBA00007057"/>
    </source>
</evidence>
<comment type="subcellular location">
    <subcellularLocation>
        <location evidence="2">Cytoplasm</location>
    </subcellularLocation>
    <subcellularLocation>
        <location evidence="1">Nucleus</location>
    </subcellularLocation>
</comment>
<keyword evidence="8" id="KW-0943">RNA-mediated gene silencing</keyword>
<proteinExistence type="inferred from homology"/>
<evidence type="ECO:0000256" key="10">
    <source>
        <dbReference type="ARBA" id="ARBA00023254"/>
    </source>
</evidence>
<keyword evidence="5" id="KW-0963">Cytoplasm</keyword>
<evidence type="ECO:0000256" key="8">
    <source>
        <dbReference type="ARBA" id="ARBA00023158"/>
    </source>
</evidence>
<evidence type="ECO:0000256" key="4">
    <source>
        <dbReference type="ARBA" id="ARBA00022473"/>
    </source>
</evidence>
<dbReference type="GO" id="GO:0034587">
    <property type="term" value="P:piRNA processing"/>
    <property type="evidence" value="ECO:0007669"/>
    <property type="project" value="TreeGrafter"/>
</dbReference>
<dbReference type="PANTHER" id="PTHR21358">
    <property type="entry name" value="PROTEIN MAELSTROM HOMOLOG"/>
    <property type="match status" value="1"/>
</dbReference>
<keyword evidence="10" id="KW-0469">Meiosis</keyword>
<dbReference type="PANTHER" id="PTHR21358:SF4">
    <property type="entry name" value="PROTEIN MAELSTROM HOMOLOG"/>
    <property type="match status" value="1"/>
</dbReference>
<evidence type="ECO:0000256" key="6">
    <source>
        <dbReference type="ARBA" id="ARBA00022782"/>
    </source>
</evidence>
<keyword evidence="13" id="KW-1185">Reference proteome</keyword>
<protein>
    <submittedName>
        <fullName evidence="14">Protein maelstrom-like</fullName>
    </submittedName>
</protein>
<dbReference type="AlphaFoldDB" id="A0AAJ7NAF4"/>
<dbReference type="PROSITE" id="PS50118">
    <property type="entry name" value="HMG_BOX_2"/>
    <property type="match status" value="1"/>
</dbReference>